<reference evidence="3" key="1">
    <citation type="submission" date="2017-01" db="EMBL/GenBank/DDBJ databases">
        <authorList>
            <person name="Varghese N."/>
            <person name="Submissions S."/>
        </authorList>
    </citation>
    <scope>NUCLEOTIDE SEQUENCE [LARGE SCALE GENOMIC DNA]</scope>
    <source>
        <strain evidence="3">ATCC 12950</strain>
    </source>
</reference>
<dbReference type="EMBL" id="FTNI01000009">
    <property type="protein sequence ID" value="SIR43620.1"/>
    <property type="molecule type" value="Genomic_DNA"/>
</dbReference>
<name>A0A1N7AWZ2_9ACTN</name>
<protein>
    <submittedName>
        <fullName evidence="2">Uncharacterized protein</fullName>
    </submittedName>
</protein>
<accession>A0A1N7AWZ2</accession>
<keyword evidence="3" id="KW-1185">Reference proteome</keyword>
<sequence>MIGYALGMVVTPVVRDWTSGRIGGRLLDESMLICALMFEVAFLFGLARLLFRGSRRLVRVVGRRQARKAG</sequence>
<feature type="transmembrane region" description="Helical" evidence="1">
    <location>
        <begin position="30"/>
        <end position="51"/>
    </location>
</feature>
<dbReference type="AlphaFoldDB" id="A0A1N7AWZ2"/>
<evidence type="ECO:0000313" key="3">
    <source>
        <dbReference type="Proteomes" id="UP000186096"/>
    </source>
</evidence>
<gene>
    <name evidence="2" type="ORF">SAMN05421833_10926</name>
</gene>
<keyword evidence="1" id="KW-0472">Membrane</keyword>
<evidence type="ECO:0000313" key="2">
    <source>
        <dbReference type="EMBL" id="SIR43620.1"/>
    </source>
</evidence>
<keyword evidence="1" id="KW-1133">Transmembrane helix</keyword>
<dbReference type="STRING" id="58117.SAMN05421833_10926"/>
<evidence type="ECO:0000256" key="1">
    <source>
        <dbReference type="SAM" id="Phobius"/>
    </source>
</evidence>
<proteinExistence type="predicted"/>
<keyword evidence="1" id="KW-0812">Transmembrane</keyword>
<organism evidence="2 3">
    <name type="scientific">Microbispora rosea</name>
    <dbReference type="NCBI Taxonomy" id="58117"/>
    <lineage>
        <taxon>Bacteria</taxon>
        <taxon>Bacillati</taxon>
        <taxon>Actinomycetota</taxon>
        <taxon>Actinomycetes</taxon>
        <taxon>Streptosporangiales</taxon>
        <taxon>Streptosporangiaceae</taxon>
        <taxon>Microbispora</taxon>
    </lineage>
</organism>
<dbReference type="Proteomes" id="UP000186096">
    <property type="component" value="Unassembled WGS sequence"/>
</dbReference>